<dbReference type="Pfam" id="PF01419">
    <property type="entry name" value="Jacalin"/>
    <property type="match status" value="2"/>
</dbReference>
<dbReference type="PROSITE" id="PS51752">
    <property type="entry name" value="JACALIN_LECTIN"/>
    <property type="match status" value="1"/>
</dbReference>
<evidence type="ECO:0000256" key="1">
    <source>
        <dbReference type="SAM" id="SignalP"/>
    </source>
</evidence>
<dbReference type="InterPro" id="IPR001229">
    <property type="entry name" value="Jacalin-like_lectin_dom"/>
</dbReference>
<dbReference type="SUPFAM" id="SSF51101">
    <property type="entry name" value="Mannose-binding lectins"/>
    <property type="match status" value="2"/>
</dbReference>
<accession>A0A1X7TMG5</accession>
<feature type="domain" description="Jacalin-type lectin" evidence="2">
    <location>
        <begin position="167"/>
        <end position="317"/>
    </location>
</feature>
<dbReference type="InParanoid" id="A0A1X7TMG5"/>
<dbReference type="PANTHER" id="PTHR47293">
    <property type="entry name" value="JACALIN-RELATED LECTIN 3"/>
    <property type="match status" value="1"/>
</dbReference>
<keyword evidence="1" id="KW-0732">Signal</keyword>
<dbReference type="InterPro" id="IPR036404">
    <property type="entry name" value="Jacalin-like_lectin_dom_sf"/>
</dbReference>
<feature type="signal peptide" evidence="1">
    <location>
        <begin position="1"/>
        <end position="21"/>
    </location>
</feature>
<dbReference type="Gene3D" id="2.100.10.30">
    <property type="entry name" value="Jacalin-like lectin domain"/>
    <property type="match status" value="2"/>
</dbReference>
<dbReference type="PANTHER" id="PTHR47293:SF43">
    <property type="entry name" value="PENTATRICOPEPTIDE REPEAT-CONTAINING PROTEIN DWY1, CHLOROPLASTIC"/>
    <property type="match status" value="1"/>
</dbReference>
<evidence type="ECO:0000259" key="2">
    <source>
        <dbReference type="PROSITE" id="PS51752"/>
    </source>
</evidence>
<dbReference type="EnsemblMetazoa" id="Aqu2.1.16112_001">
    <property type="protein sequence ID" value="Aqu2.1.16112_001"/>
    <property type="gene ID" value="Aqu2.1.16112"/>
</dbReference>
<proteinExistence type="predicted"/>
<organism evidence="3">
    <name type="scientific">Amphimedon queenslandica</name>
    <name type="common">Sponge</name>
    <dbReference type="NCBI Taxonomy" id="400682"/>
    <lineage>
        <taxon>Eukaryota</taxon>
        <taxon>Metazoa</taxon>
        <taxon>Porifera</taxon>
        <taxon>Demospongiae</taxon>
        <taxon>Heteroscleromorpha</taxon>
        <taxon>Haplosclerida</taxon>
        <taxon>Niphatidae</taxon>
        <taxon>Amphimedon</taxon>
    </lineage>
</organism>
<name>A0A1X7TMG5_AMPQE</name>
<feature type="chain" id="PRO_5010859290" description="Jacalin-type lectin domain-containing protein" evidence="1">
    <location>
        <begin position="22"/>
        <end position="317"/>
    </location>
</feature>
<evidence type="ECO:0000313" key="3">
    <source>
        <dbReference type="EnsemblMetazoa" id="Aqu2.1.16112_001"/>
    </source>
</evidence>
<dbReference type="AlphaFoldDB" id="A0A1X7TMG5"/>
<protein>
    <recommendedName>
        <fullName evidence="2">Jacalin-type lectin domain-containing protein</fullName>
    </recommendedName>
</protein>
<sequence>MKKLIPLTILGLLLVASTVTSKAISLTDAAPVYAKDSLKSAGPLQSPDHSPNQLLMEEMEEPNSIEVFYLLKNKTIRGARHGKPSNTPVNIVLDPQEEIVKIEGRTDGNLVGQLTITTIGPSYVTKTYGPFGKIGKRFFTFEGQIIAFQERSGDSLDQIGVYSLEKLTKSDLYGSTSASPFDDISDLGYPPIVSLKSINVWSRPEMILAIQAEYLLLDGSTLKGGRHGFLYTDNVTTIALEAGDQVISMDGMIATSQLNQNKFIAKLSFTVAKRNGDIIKYGPFGKWGSEAFNVRGNIIGIYGESGSNIYKIGAYYI</sequence>
<dbReference type="OrthoDB" id="1901752at2759"/>
<reference evidence="3" key="1">
    <citation type="submission" date="2017-05" db="UniProtKB">
        <authorList>
            <consortium name="EnsemblMetazoa"/>
        </authorList>
    </citation>
    <scope>IDENTIFICATION</scope>
</reference>